<evidence type="ECO:0000313" key="3">
    <source>
        <dbReference type="Proteomes" id="UP000184038"/>
    </source>
</evidence>
<feature type="transmembrane region" description="Helical" evidence="1">
    <location>
        <begin position="212"/>
        <end position="230"/>
    </location>
</feature>
<proteinExistence type="predicted"/>
<keyword evidence="1" id="KW-0472">Membrane</keyword>
<dbReference type="AlphaFoldDB" id="A0A1M7HN51"/>
<feature type="transmembrane region" description="Helical" evidence="1">
    <location>
        <begin position="37"/>
        <end position="55"/>
    </location>
</feature>
<evidence type="ECO:0000256" key="1">
    <source>
        <dbReference type="SAM" id="Phobius"/>
    </source>
</evidence>
<dbReference type="STRING" id="1120996.SAMN02746066_01470"/>
<dbReference type="OrthoDB" id="1652083at2"/>
<evidence type="ECO:0008006" key="4">
    <source>
        <dbReference type="Google" id="ProtNLM"/>
    </source>
</evidence>
<dbReference type="RefSeq" id="WP_073285332.1">
    <property type="nucleotide sequence ID" value="NZ_FRCP01000008.1"/>
</dbReference>
<organism evidence="2 3">
    <name type="scientific">Anaerosporobacter mobilis DSM 15930</name>
    <dbReference type="NCBI Taxonomy" id="1120996"/>
    <lineage>
        <taxon>Bacteria</taxon>
        <taxon>Bacillati</taxon>
        <taxon>Bacillota</taxon>
        <taxon>Clostridia</taxon>
        <taxon>Lachnospirales</taxon>
        <taxon>Lachnospiraceae</taxon>
        <taxon>Anaerosporobacter</taxon>
    </lineage>
</organism>
<feature type="transmembrane region" description="Helical" evidence="1">
    <location>
        <begin position="61"/>
        <end position="78"/>
    </location>
</feature>
<evidence type="ECO:0000313" key="2">
    <source>
        <dbReference type="EMBL" id="SHM29936.1"/>
    </source>
</evidence>
<protein>
    <recommendedName>
        <fullName evidence="4">Flp pilus assembly protein TadB</fullName>
    </recommendedName>
</protein>
<keyword evidence="1" id="KW-0812">Transmembrane</keyword>
<name>A0A1M7HN51_9FIRM</name>
<sequence length="500" mass="56767">MKKERGKKKKSSLRFLRYKNLTLELSRYGYEFTPKKAMISYGMIVLLAAIFGLLYKLQLPYIASIGIIGVVFSPLVLIQTMKGKYHTTMFSMANNYMEQFLYSFKRNKTILNALTETATIFDEGEFHEILVQAIEHIQYATDSEDPEEEALVMISEFFHCERVDAVHSFVMGAQRRGGDAGGSIALLSKNRAMWAERIINLQKEFQIVKRNIMIALVATLLICILPLYLLGGDLDISAIPLCQISAVVLIGICMLIYVKADKKLCRSWIEKETDSSGMDRKYLQVRDYDEVKEAKSSQKMAVIPAILFIGAFVYFQNIAILVTGIVVVLFFLNQHKAGHNLAKKKVAREIEKQFPNWLMEVALLLQTDNVQMAIRKSMDSAPEVLTHALDELILELEDDPNAIEPYHRFLKDYRNPDVQSAMKMLYALSSGNAGDVTKQVEELIDRNNAMMDKAEKLTQEDKIAGMKIYILLPSLLASFKLMVDMALLLVVFLQNLTFGM</sequence>
<dbReference type="EMBL" id="FRCP01000008">
    <property type="protein sequence ID" value="SHM29936.1"/>
    <property type="molecule type" value="Genomic_DNA"/>
</dbReference>
<dbReference type="Proteomes" id="UP000184038">
    <property type="component" value="Unassembled WGS sequence"/>
</dbReference>
<feature type="transmembrane region" description="Helical" evidence="1">
    <location>
        <begin position="468"/>
        <end position="493"/>
    </location>
</feature>
<gene>
    <name evidence="2" type="ORF">SAMN02746066_01470</name>
</gene>
<feature type="transmembrane region" description="Helical" evidence="1">
    <location>
        <begin position="305"/>
        <end position="332"/>
    </location>
</feature>
<keyword evidence="1" id="KW-1133">Transmembrane helix</keyword>
<reference evidence="2 3" key="1">
    <citation type="submission" date="2016-11" db="EMBL/GenBank/DDBJ databases">
        <authorList>
            <person name="Jaros S."/>
            <person name="Januszkiewicz K."/>
            <person name="Wedrychowicz H."/>
        </authorList>
    </citation>
    <scope>NUCLEOTIDE SEQUENCE [LARGE SCALE GENOMIC DNA]</scope>
    <source>
        <strain evidence="2 3">DSM 15930</strain>
    </source>
</reference>
<keyword evidence="3" id="KW-1185">Reference proteome</keyword>
<accession>A0A1M7HN51</accession>
<feature type="transmembrane region" description="Helical" evidence="1">
    <location>
        <begin position="236"/>
        <end position="258"/>
    </location>
</feature>